<comment type="caution">
    <text evidence="1">The sequence shown here is derived from an EMBL/GenBank/DDBJ whole genome shotgun (WGS) entry which is preliminary data.</text>
</comment>
<sequence length="230" mass="24943">MNMITPNARPNGSRLHVFDMDGTLLRSTATIELARHLGHLDRGQEIETLWGEGRISDTDFWRALLEICDGATDADFDKAFASSPWMAGVAEVFADITARGEAAIVISQSPTFFVERLKTWGAHETYGSDVVPGAPLSDTATLLPEAKVEITRAALTARGLGAADCVAYGDSSSDVELFKSFANTIGVNPSATLSKLATVEYRGTDMREAYRLGRDLIGQNDRQNINQDNT</sequence>
<dbReference type="Pfam" id="PF12710">
    <property type="entry name" value="HAD"/>
    <property type="match status" value="1"/>
</dbReference>
<name>A0ABQ3FT78_9RHOB</name>
<dbReference type="NCBIfam" id="TIGR01488">
    <property type="entry name" value="HAD-SF-IB"/>
    <property type="match status" value="1"/>
</dbReference>
<dbReference type="InterPro" id="IPR050582">
    <property type="entry name" value="HAD-like_SerB"/>
</dbReference>
<evidence type="ECO:0000313" key="2">
    <source>
        <dbReference type="Proteomes" id="UP000658305"/>
    </source>
</evidence>
<keyword evidence="2" id="KW-1185">Reference proteome</keyword>
<dbReference type="EMBL" id="BMYI01000036">
    <property type="protein sequence ID" value="GHC40686.1"/>
    <property type="molecule type" value="Genomic_DNA"/>
</dbReference>
<organism evidence="1 2">
    <name type="scientific">Gemmobacter nanjingensis</name>
    <dbReference type="NCBI Taxonomy" id="488454"/>
    <lineage>
        <taxon>Bacteria</taxon>
        <taxon>Pseudomonadati</taxon>
        <taxon>Pseudomonadota</taxon>
        <taxon>Alphaproteobacteria</taxon>
        <taxon>Rhodobacterales</taxon>
        <taxon>Paracoccaceae</taxon>
        <taxon>Gemmobacter</taxon>
    </lineage>
</organism>
<dbReference type="Proteomes" id="UP000658305">
    <property type="component" value="Unassembled WGS sequence"/>
</dbReference>
<protein>
    <recommendedName>
        <fullName evidence="3">Phosphoserine phosphatase</fullName>
    </recommendedName>
</protein>
<evidence type="ECO:0000313" key="1">
    <source>
        <dbReference type="EMBL" id="GHC40686.1"/>
    </source>
</evidence>
<dbReference type="SUPFAM" id="SSF56784">
    <property type="entry name" value="HAD-like"/>
    <property type="match status" value="1"/>
</dbReference>
<dbReference type="PANTHER" id="PTHR43344">
    <property type="entry name" value="PHOSPHOSERINE PHOSPHATASE"/>
    <property type="match status" value="1"/>
</dbReference>
<evidence type="ECO:0008006" key="3">
    <source>
        <dbReference type="Google" id="ProtNLM"/>
    </source>
</evidence>
<accession>A0ABQ3FT78</accession>
<gene>
    <name evidence="1" type="ORF">GCM10007291_48210</name>
</gene>
<dbReference type="Gene3D" id="3.40.50.1000">
    <property type="entry name" value="HAD superfamily/HAD-like"/>
    <property type="match status" value="1"/>
</dbReference>
<reference evidence="2" key="1">
    <citation type="journal article" date="2019" name="Int. J. Syst. Evol. Microbiol.">
        <title>The Global Catalogue of Microorganisms (GCM) 10K type strain sequencing project: providing services to taxonomists for standard genome sequencing and annotation.</title>
        <authorList>
            <consortium name="The Broad Institute Genomics Platform"/>
            <consortium name="The Broad Institute Genome Sequencing Center for Infectious Disease"/>
            <person name="Wu L."/>
            <person name="Ma J."/>
        </authorList>
    </citation>
    <scope>NUCLEOTIDE SEQUENCE [LARGE SCALE GENOMIC DNA]</scope>
    <source>
        <strain evidence="2">KCTC 23298</strain>
    </source>
</reference>
<proteinExistence type="predicted"/>
<dbReference type="InterPro" id="IPR023214">
    <property type="entry name" value="HAD_sf"/>
</dbReference>
<dbReference type="InterPro" id="IPR036412">
    <property type="entry name" value="HAD-like_sf"/>
</dbReference>